<dbReference type="InterPro" id="IPR058923">
    <property type="entry name" value="RCC1-like_dom"/>
</dbReference>
<keyword evidence="9" id="KW-0479">Metal-binding</keyword>
<keyword evidence="6" id="KW-0723">Serine/threonine-protein kinase</keyword>
<dbReference type="GO" id="GO:0005737">
    <property type="term" value="C:cytoplasm"/>
    <property type="evidence" value="ECO:0007669"/>
    <property type="project" value="UniProtKB-SubCell"/>
</dbReference>
<dbReference type="InterPro" id="IPR011009">
    <property type="entry name" value="Kinase-like_dom_sf"/>
</dbReference>
<evidence type="ECO:0000256" key="1">
    <source>
        <dbReference type="ARBA" id="ARBA00001946"/>
    </source>
</evidence>
<keyword evidence="18" id="KW-1185">Reference proteome</keyword>
<proteinExistence type="inferred from homology"/>
<dbReference type="Gene3D" id="3.30.200.20">
    <property type="entry name" value="Phosphorylase Kinase, domain 1"/>
    <property type="match status" value="1"/>
</dbReference>
<sequence length="641" mass="72130">MSLLCKNNPNKKLVIMKEISLCDDQKTLPLSEINKLVALNHPNIISYLGHYKKEDSIVIIMEHANARSIDSLVEYRKSIFQPISEKHILVIFSQISNAIMYMHSNGILHRYLAPQKIFLNGNGTVKISIISHMMFSSQQVPHYLNPEVCLGKEYNEKSDVWAIGCILYELACFKKPFDSENFLELIQQVLKCKPKPIPQIYSRSFSDAVWTILRENHDERPTAKYIYEIMIPDLLRNLKNTPKKLFFSNYFNKGTKKYSVLFQLSLNKFFDLTPIELPCKKIIDFVTSKTHYIVITGDNLAYTWGDDSFGQLGHGNALGKVKFPICVEHLRGKIIIKCGAGDGFTVFLDVNGLLYSCGDGKYGCLGHGNWNSITKPKLIESLITKHIKNVKCGSKHVVALDSKGAIYAWGSSKDGQLGLETIKYCCLPTQVVLVNVQVQNIFAGEDATIIIADNGNILASGNNNYNKLGITNITTVTKFTMVAAIAIKIKDICIEKEHTVMLTSNGDIIVLGLYFDKQIDVKKSKICPRLVNLPDVRFISCGSSYLLAIDGKHELHFWGSYYRSLTGSTQCITHSNVVLNPTQQNENLNKNQVKNYYVKIISQPTKICSICLNENLELQTNNSIGGVYSQDNNIFLLIHNS</sequence>
<evidence type="ECO:0000313" key="17">
    <source>
        <dbReference type="EMBL" id="KAK9744637.1"/>
    </source>
</evidence>
<dbReference type="GO" id="GO:0046872">
    <property type="term" value="F:metal ion binding"/>
    <property type="evidence" value="ECO:0007669"/>
    <property type="project" value="UniProtKB-KW"/>
</dbReference>
<gene>
    <name evidence="17" type="ORF">QE152_g7636</name>
</gene>
<name>A0AAW1M9U2_POPJA</name>
<dbReference type="GO" id="GO:0004674">
    <property type="term" value="F:protein serine/threonine kinase activity"/>
    <property type="evidence" value="ECO:0007669"/>
    <property type="project" value="UniProtKB-KW"/>
</dbReference>
<evidence type="ECO:0000259" key="16">
    <source>
        <dbReference type="PROSITE" id="PS50011"/>
    </source>
</evidence>
<keyword evidence="13" id="KW-0067">ATP-binding</keyword>
<keyword evidence="14" id="KW-0460">Magnesium</keyword>
<keyword evidence="7" id="KW-0597">Phosphoprotein</keyword>
<reference evidence="17 18" key="1">
    <citation type="journal article" date="2024" name="BMC Genomics">
        <title>De novo assembly and annotation of Popillia japonica's genome with initial clues to its potential as an invasive pest.</title>
        <authorList>
            <person name="Cucini C."/>
            <person name="Boschi S."/>
            <person name="Funari R."/>
            <person name="Cardaioli E."/>
            <person name="Iannotti N."/>
            <person name="Marturano G."/>
            <person name="Paoli F."/>
            <person name="Bruttini M."/>
            <person name="Carapelli A."/>
            <person name="Frati F."/>
            <person name="Nardi F."/>
        </authorList>
    </citation>
    <scope>NUCLEOTIDE SEQUENCE [LARGE SCALE GENOMIC DNA]</scope>
    <source>
        <strain evidence="17">DMR45628</strain>
    </source>
</reference>
<dbReference type="PRINTS" id="PR00633">
    <property type="entry name" value="RCCNDNSATION"/>
</dbReference>
<feature type="repeat" description="RCC1" evidence="15">
    <location>
        <begin position="404"/>
        <end position="454"/>
    </location>
</feature>
<dbReference type="SUPFAM" id="SSF50985">
    <property type="entry name" value="RCC1/BLIP-II"/>
    <property type="match status" value="1"/>
</dbReference>
<dbReference type="InterPro" id="IPR000408">
    <property type="entry name" value="Reg_chr_condens"/>
</dbReference>
<dbReference type="Gene3D" id="1.10.510.10">
    <property type="entry name" value="Transferase(Phosphotransferase) domain 1"/>
    <property type="match status" value="1"/>
</dbReference>
<dbReference type="InterPro" id="IPR009091">
    <property type="entry name" value="RCC1/BLIP-II"/>
</dbReference>
<dbReference type="Pfam" id="PF25390">
    <property type="entry name" value="WD40_RLD"/>
    <property type="match status" value="1"/>
</dbReference>
<dbReference type="InterPro" id="IPR000719">
    <property type="entry name" value="Prot_kinase_dom"/>
</dbReference>
<dbReference type="GO" id="GO:0005524">
    <property type="term" value="F:ATP binding"/>
    <property type="evidence" value="ECO:0007669"/>
    <property type="project" value="UniProtKB-KW"/>
</dbReference>
<dbReference type="EC" id="2.7.11.1" evidence="4"/>
<evidence type="ECO:0000256" key="12">
    <source>
        <dbReference type="ARBA" id="ARBA00022777"/>
    </source>
</evidence>
<dbReference type="InterPro" id="IPR051997">
    <property type="entry name" value="STK_NEK"/>
</dbReference>
<keyword evidence="11" id="KW-0547">Nucleotide-binding</keyword>
<feature type="repeat" description="RCC1" evidence="15">
    <location>
        <begin position="352"/>
        <end position="403"/>
    </location>
</feature>
<evidence type="ECO:0000256" key="2">
    <source>
        <dbReference type="ARBA" id="ARBA00004496"/>
    </source>
</evidence>
<evidence type="ECO:0000256" key="10">
    <source>
        <dbReference type="ARBA" id="ARBA00022737"/>
    </source>
</evidence>
<evidence type="ECO:0000256" key="13">
    <source>
        <dbReference type="ARBA" id="ARBA00022840"/>
    </source>
</evidence>
<feature type="domain" description="Protein kinase" evidence="16">
    <location>
        <begin position="1"/>
        <end position="234"/>
    </location>
</feature>
<evidence type="ECO:0000256" key="15">
    <source>
        <dbReference type="PROSITE-ProRule" id="PRU00235"/>
    </source>
</evidence>
<dbReference type="Proteomes" id="UP001458880">
    <property type="component" value="Unassembled WGS sequence"/>
</dbReference>
<comment type="caution">
    <text evidence="17">The sequence shown here is derived from an EMBL/GenBank/DDBJ whole genome shotgun (WGS) entry which is preliminary data.</text>
</comment>
<accession>A0AAW1M9U2</accession>
<evidence type="ECO:0000256" key="9">
    <source>
        <dbReference type="ARBA" id="ARBA00022723"/>
    </source>
</evidence>
<dbReference type="AlphaFoldDB" id="A0AAW1M9U2"/>
<evidence type="ECO:0000256" key="7">
    <source>
        <dbReference type="ARBA" id="ARBA00022553"/>
    </source>
</evidence>
<dbReference type="PROSITE" id="PS50012">
    <property type="entry name" value="RCC1_3"/>
    <property type="match status" value="3"/>
</dbReference>
<dbReference type="PROSITE" id="PS50011">
    <property type="entry name" value="PROTEIN_KINASE_DOM"/>
    <property type="match status" value="1"/>
</dbReference>
<evidence type="ECO:0000256" key="4">
    <source>
        <dbReference type="ARBA" id="ARBA00012513"/>
    </source>
</evidence>
<evidence type="ECO:0000313" key="18">
    <source>
        <dbReference type="Proteomes" id="UP001458880"/>
    </source>
</evidence>
<keyword evidence="12" id="KW-0418">Kinase</keyword>
<comment type="similarity">
    <text evidence="3">Belongs to the protein kinase superfamily. NEK Ser/Thr protein kinase family. NIMA subfamily.</text>
</comment>
<evidence type="ECO:0000256" key="5">
    <source>
        <dbReference type="ARBA" id="ARBA00022490"/>
    </source>
</evidence>
<evidence type="ECO:0000256" key="14">
    <source>
        <dbReference type="ARBA" id="ARBA00022842"/>
    </source>
</evidence>
<dbReference type="EMBL" id="JASPKY010000056">
    <property type="protein sequence ID" value="KAK9744637.1"/>
    <property type="molecule type" value="Genomic_DNA"/>
</dbReference>
<keyword evidence="5" id="KW-0963">Cytoplasm</keyword>
<comment type="cofactor">
    <cofactor evidence="1">
        <name>Mg(2+)</name>
        <dbReference type="ChEBI" id="CHEBI:18420"/>
    </cofactor>
</comment>
<dbReference type="PANTHER" id="PTHR44535:SF5">
    <property type="entry name" value="PROTEIN KINASE DOMAIN-CONTAINING PROTEIN"/>
    <property type="match status" value="1"/>
</dbReference>
<evidence type="ECO:0000256" key="11">
    <source>
        <dbReference type="ARBA" id="ARBA00022741"/>
    </source>
</evidence>
<protein>
    <recommendedName>
        <fullName evidence="4">non-specific serine/threonine protein kinase</fullName>
        <ecNumber evidence="4">2.7.11.1</ecNumber>
    </recommendedName>
</protein>
<organism evidence="17 18">
    <name type="scientific">Popillia japonica</name>
    <name type="common">Japanese beetle</name>
    <dbReference type="NCBI Taxonomy" id="7064"/>
    <lineage>
        <taxon>Eukaryota</taxon>
        <taxon>Metazoa</taxon>
        <taxon>Ecdysozoa</taxon>
        <taxon>Arthropoda</taxon>
        <taxon>Hexapoda</taxon>
        <taxon>Insecta</taxon>
        <taxon>Pterygota</taxon>
        <taxon>Neoptera</taxon>
        <taxon>Endopterygota</taxon>
        <taxon>Coleoptera</taxon>
        <taxon>Polyphaga</taxon>
        <taxon>Scarabaeiformia</taxon>
        <taxon>Scarabaeidae</taxon>
        <taxon>Rutelinae</taxon>
        <taxon>Popillia</taxon>
    </lineage>
</organism>
<evidence type="ECO:0000256" key="6">
    <source>
        <dbReference type="ARBA" id="ARBA00022527"/>
    </source>
</evidence>
<dbReference type="SUPFAM" id="SSF56112">
    <property type="entry name" value="Protein kinase-like (PK-like)"/>
    <property type="match status" value="1"/>
</dbReference>
<dbReference type="PANTHER" id="PTHR44535">
    <property type="entry name" value="PROTEIN CBG16200"/>
    <property type="match status" value="1"/>
</dbReference>
<feature type="repeat" description="RCC1" evidence="15">
    <location>
        <begin position="299"/>
        <end position="351"/>
    </location>
</feature>
<evidence type="ECO:0000256" key="3">
    <source>
        <dbReference type="ARBA" id="ARBA00010886"/>
    </source>
</evidence>
<keyword evidence="10" id="KW-0677">Repeat</keyword>
<dbReference type="Pfam" id="PF00069">
    <property type="entry name" value="Pkinase"/>
    <property type="match status" value="1"/>
</dbReference>
<keyword evidence="8" id="KW-0808">Transferase</keyword>
<dbReference type="Gene3D" id="2.130.10.30">
    <property type="entry name" value="Regulator of chromosome condensation 1/beta-lactamase-inhibitor protein II"/>
    <property type="match status" value="2"/>
</dbReference>
<evidence type="ECO:0000256" key="8">
    <source>
        <dbReference type="ARBA" id="ARBA00022679"/>
    </source>
</evidence>
<comment type="subcellular location">
    <subcellularLocation>
        <location evidence="2">Cytoplasm</location>
    </subcellularLocation>
</comment>